<dbReference type="SUPFAM" id="SSF52540">
    <property type="entry name" value="P-loop containing nucleoside triphosphate hydrolases"/>
    <property type="match status" value="1"/>
</dbReference>
<keyword evidence="4" id="KW-1185">Reference proteome</keyword>
<dbReference type="Pfam" id="PF08477">
    <property type="entry name" value="Roc"/>
    <property type="match status" value="1"/>
</dbReference>
<evidence type="ECO:0000256" key="2">
    <source>
        <dbReference type="ARBA" id="ARBA00023134"/>
    </source>
</evidence>
<proteinExistence type="predicted"/>
<evidence type="ECO:0000313" key="3">
    <source>
        <dbReference type="EMBL" id="CAG9311843.1"/>
    </source>
</evidence>
<reference evidence="3" key="1">
    <citation type="submission" date="2021-09" db="EMBL/GenBank/DDBJ databases">
        <authorList>
            <consortium name="AG Swart"/>
            <person name="Singh M."/>
            <person name="Singh A."/>
            <person name="Seah K."/>
            <person name="Emmerich C."/>
        </authorList>
    </citation>
    <scope>NUCLEOTIDE SEQUENCE</scope>
    <source>
        <strain evidence="3">ATCC30299</strain>
    </source>
</reference>
<evidence type="ECO:0000313" key="4">
    <source>
        <dbReference type="Proteomes" id="UP001162131"/>
    </source>
</evidence>
<protein>
    <recommendedName>
        <fullName evidence="5">Rab-like protein 5</fullName>
    </recommendedName>
</protein>
<organism evidence="3 4">
    <name type="scientific">Blepharisma stoltei</name>
    <dbReference type="NCBI Taxonomy" id="1481888"/>
    <lineage>
        <taxon>Eukaryota</taxon>
        <taxon>Sar</taxon>
        <taxon>Alveolata</taxon>
        <taxon>Ciliophora</taxon>
        <taxon>Postciliodesmatophora</taxon>
        <taxon>Heterotrichea</taxon>
        <taxon>Heterotrichida</taxon>
        <taxon>Blepharismidae</taxon>
        <taxon>Blepharisma</taxon>
    </lineage>
</organism>
<dbReference type="PANTHER" id="PTHR24073">
    <property type="entry name" value="DRAB5-RELATED"/>
    <property type="match status" value="1"/>
</dbReference>
<dbReference type="EMBL" id="CAJZBQ010000005">
    <property type="protein sequence ID" value="CAG9311843.1"/>
    <property type="molecule type" value="Genomic_DNA"/>
</dbReference>
<dbReference type="Proteomes" id="UP001162131">
    <property type="component" value="Unassembled WGS sequence"/>
</dbReference>
<dbReference type="Gene3D" id="3.40.50.300">
    <property type="entry name" value="P-loop containing nucleotide triphosphate hydrolases"/>
    <property type="match status" value="1"/>
</dbReference>
<dbReference type="AlphaFoldDB" id="A0AAU9IU62"/>
<dbReference type="GO" id="GO:0005525">
    <property type="term" value="F:GTP binding"/>
    <property type="evidence" value="ECO:0007669"/>
    <property type="project" value="UniProtKB-KW"/>
</dbReference>
<gene>
    <name evidence="3" type="ORF">BSTOLATCC_MIC5103</name>
</gene>
<accession>A0AAU9IU62</accession>
<dbReference type="InterPro" id="IPR027417">
    <property type="entry name" value="P-loop_NTPase"/>
</dbReference>
<name>A0AAU9IU62_9CILI</name>
<keyword evidence="2" id="KW-0342">GTP-binding</keyword>
<dbReference type="PRINTS" id="PR00449">
    <property type="entry name" value="RASTRNSFRMNG"/>
</dbReference>
<evidence type="ECO:0000256" key="1">
    <source>
        <dbReference type="ARBA" id="ARBA00022741"/>
    </source>
</evidence>
<evidence type="ECO:0008006" key="5">
    <source>
        <dbReference type="Google" id="ProtNLM"/>
    </source>
</evidence>
<sequence>MQTRMKIIVIGPSGVGKTAISNLISGHSQTPSQVYHPTSGVRILELEKEPPRANRQAGESTIQIELWDCSGDPRYEKCWSAFRKEAVGVIFVYDGEDPRPDMSNFVANFPQRMGLHPSQCIAFAHYKNSKPKGNVKPPKGIERVSLYETSMDNTSNILMAFDKLFGMIYSIIMESQEKAENQIISNRD</sequence>
<keyword evidence="1" id="KW-0547">Nucleotide-binding</keyword>
<comment type="caution">
    <text evidence="3">The sequence shown here is derived from an EMBL/GenBank/DDBJ whole genome shotgun (WGS) entry which is preliminary data.</text>
</comment>